<comment type="caution">
    <text evidence="1">The sequence shown here is derived from an EMBL/GenBank/DDBJ whole genome shotgun (WGS) entry which is preliminary data.</text>
</comment>
<gene>
    <name evidence="1" type="ORF">JCM14108_1011</name>
</gene>
<reference evidence="1" key="1">
    <citation type="journal article" date="2014" name="Genome Announc.">
        <title>Draft Genome Sequences of Two Lactobacillus Strains, L. farraginis JCM 14108T and L. composti JCM 14202T, Isolated from Compost of Distilled Shochu Residue.</title>
        <authorList>
            <person name="Yuki M."/>
            <person name="Oshima K."/>
            <person name="Suda W."/>
            <person name="Kitahara M."/>
            <person name="Kitamura K."/>
            <person name="Iida T."/>
            <person name="Hattori M."/>
            <person name="Ohkuma M."/>
        </authorList>
    </citation>
    <scope>NUCLEOTIDE SEQUENCE [LARGE SCALE GENOMIC DNA]</scope>
    <source>
        <strain evidence="1">JCM 14108</strain>
    </source>
</reference>
<keyword evidence="1" id="KW-0449">Lipoprotein</keyword>
<proteinExistence type="predicted"/>
<evidence type="ECO:0000313" key="2">
    <source>
        <dbReference type="Proteomes" id="UP000019488"/>
    </source>
</evidence>
<dbReference type="EMBL" id="BAKI01000007">
    <property type="protein sequence ID" value="GAF36069.1"/>
    <property type="molecule type" value="Genomic_DNA"/>
</dbReference>
<organism evidence="1 2">
    <name type="scientific">Lentilactobacillus farraginis DSM 18382 = JCM 14108</name>
    <dbReference type="NCBI Taxonomy" id="1423743"/>
    <lineage>
        <taxon>Bacteria</taxon>
        <taxon>Bacillati</taxon>
        <taxon>Bacillota</taxon>
        <taxon>Bacilli</taxon>
        <taxon>Lactobacillales</taxon>
        <taxon>Lactobacillaceae</taxon>
        <taxon>Lentilactobacillus</taxon>
    </lineage>
</organism>
<dbReference type="Proteomes" id="UP000019488">
    <property type="component" value="Unassembled WGS sequence"/>
</dbReference>
<dbReference type="AlphaFoldDB" id="X0P9X8"/>
<sequence>MLFKKKTPYATFQKKTYATQSQAAAAVDYSQVSTNKGLPKVKLNSKITGYENAGGGQRYIAWNEGRWSITVHGSVVNNTDPKKTAVQAANLFEQYMLPAPQKYGAIEFNVHSSNDHTRDQTITWQDGLSVYTLKAADMNTAIQMAASVK</sequence>
<name>X0P9X8_9LACO</name>
<accession>X0P9X8</accession>
<evidence type="ECO:0000313" key="1">
    <source>
        <dbReference type="EMBL" id="GAF36069.1"/>
    </source>
</evidence>
<protein>
    <submittedName>
        <fullName evidence="1">Lipoprotein</fullName>
    </submittedName>
</protein>
<dbReference type="STRING" id="1423743.FD41_GL001317"/>